<organism evidence="2 3">
    <name type="scientific">Lactiplantibacillus xiangfangensis</name>
    <dbReference type="NCBI Taxonomy" id="942150"/>
    <lineage>
        <taxon>Bacteria</taxon>
        <taxon>Bacillati</taxon>
        <taxon>Bacillota</taxon>
        <taxon>Bacilli</taxon>
        <taxon>Lactobacillales</taxon>
        <taxon>Lactobacillaceae</taxon>
        <taxon>Lactiplantibacillus</taxon>
    </lineage>
</organism>
<dbReference type="Pfam" id="PF16069">
    <property type="entry name" value="DUF4811"/>
    <property type="match status" value="1"/>
</dbReference>
<reference evidence="2 3" key="1">
    <citation type="journal article" date="2015" name="Genome Announc.">
        <title>Expanding the biotechnology potential of lactobacilli through comparative genomics of 213 strains and associated genera.</title>
        <authorList>
            <person name="Sun Z."/>
            <person name="Harris H.M."/>
            <person name="McCann A."/>
            <person name="Guo C."/>
            <person name="Argimon S."/>
            <person name="Zhang W."/>
            <person name="Yang X."/>
            <person name="Jeffery I.B."/>
            <person name="Cooney J.C."/>
            <person name="Kagawa T.F."/>
            <person name="Liu W."/>
            <person name="Song Y."/>
            <person name="Salvetti E."/>
            <person name="Wrobel A."/>
            <person name="Rasinkangas P."/>
            <person name="Parkhill J."/>
            <person name="Rea M.C."/>
            <person name="O'Sullivan O."/>
            <person name="Ritari J."/>
            <person name="Douillard F.P."/>
            <person name="Paul Ross R."/>
            <person name="Yang R."/>
            <person name="Briner A.E."/>
            <person name="Felis G.E."/>
            <person name="de Vos W.M."/>
            <person name="Barrangou R."/>
            <person name="Klaenhammer T.R."/>
            <person name="Caufield P.W."/>
            <person name="Cui Y."/>
            <person name="Zhang H."/>
            <person name="O'Toole P.W."/>
        </authorList>
    </citation>
    <scope>NUCLEOTIDE SEQUENCE [LARGE SCALE GENOMIC DNA]</scope>
    <source>
        <strain evidence="2 3">LMG 26013</strain>
    </source>
</reference>
<dbReference type="RefSeq" id="WP_057705188.1">
    <property type="nucleotide sequence ID" value="NZ_JQCL01000006.1"/>
</dbReference>
<evidence type="ECO:0000313" key="3">
    <source>
        <dbReference type="Proteomes" id="UP000051783"/>
    </source>
</evidence>
<keyword evidence="3" id="KW-1185">Reference proteome</keyword>
<sequence length="250" mass="28016">MILIILGLSLIGFIVGFLAMPSHRLQWLVGGLSLIVMVTAATLMIGNDTWHWGMRQRTTTQTITLQSSAANPYASLLLYTPVRHAKTEKVYVYRAQGQAKLHHAAARLTTTNRVTRTTSPTAKLVSQQRRWTYQNQFWRWLFSWTGHHNQLVKETNTYALPSSWQILSVTQAKWLAKRAKQLEAESKTATAKAVTSQVKAAKMANPQMTKAATTTLVKKVEATAKKQAAKQAQTALPKLLKQAQQQSIYD</sequence>
<evidence type="ECO:0000313" key="2">
    <source>
        <dbReference type="EMBL" id="KRO14810.1"/>
    </source>
</evidence>
<feature type="transmembrane region" description="Helical" evidence="1">
    <location>
        <begin position="29"/>
        <end position="47"/>
    </location>
</feature>
<name>A0A0R2MVP6_9LACO</name>
<dbReference type="InterPro" id="IPR032083">
    <property type="entry name" value="DUF4811"/>
</dbReference>
<dbReference type="STRING" id="942150.IV64_GL000382"/>
<dbReference type="EMBL" id="JQCL01000006">
    <property type="protein sequence ID" value="KRO14810.1"/>
    <property type="molecule type" value="Genomic_DNA"/>
</dbReference>
<accession>A0A0R2MVP6</accession>
<comment type="caution">
    <text evidence="2">The sequence shown here is derived from an EMBL/GenBank/DDBJ whole genome shotgun (WGS) entry which is preliminary data.</text>
</comment>
<keyword evidence="1" id="KW-0812">Transmembrane</keyword>
<evidence type="ECO:0008006" key="4">
    <source>
        <dbReference type="Google" id="ProtNLM"/>
    </source>
</evidence>
<keyword evidence="1" id="KW-1133">Transmembrane helix</keyword>
<keyword evidence="1" id="KW-0472">Membrane</keyword>
<dbReference type="PATRIC" id="fig|942150.3.peg.389"/>
<dbReference type="AlphaFoldDB" id="A0A0R2MVP6"/>
<evidence type="ECO:0000256" key="1">
    <source>
        <dbReference type="SAM" id="Phobius"/>
    </source>
</evidence>
<proteinExistence type="predicted"/>
<gene>
    <name evidence="2" type="ORF">IV64_GL000382</name>
</gene>
<dbReference type="Proteomes" id="UP000051783">
    <property type="component" value="Unassembled WGS sequence"/>
</dbReference>
<protein>
    <recommendedName>
        <fullName evidence="4">DUF4811 domain-containing protein</fullName>
    </recommendedName>
</protein>
<dbReference type="OrthoDB" id="2249491at2"/>